<proteinExistence type="predicted"/>
<evidence type="ECO:0000313" key="2">
    <source>
        <dbReference type="Proteomes" id="UP000694865"/>
    </source>
</evidence>
<sequence>MGYGLPTKKISAETGVSRQSLVNYCTCLREVCSTKLKNEDTEMTQKKDKKPKDKVKTKKPKFARSKKIKKAEKSPKPNAKKATTKKAITKKIPKKTAKPKKSVAKKVTKK</sequence>
<feature type="compositionally biased region" description="Basic residues" evidence="1">
    <location>
        <begin position="47"/>
        <end position="70"/>
    </location>
</feature>
<dbReference type="RefSeq" id="XP_006812300.1">
    <property type="nucleotide sequence ID" value="XM_006812237.1"/>
</dbReference>
<organism evidence="2 3">
    <name type="scientific">Saccoglossus kowalevskii</name>
    <name type="common">Acorn worm</name>
    <dbReference type="NCBI Taxonomy" id="10224"/>
    <lineage>
        <taxon>Eukaryota</taxon>
        <taxon>Metazoa</taxon>
        <taxon>Hemichordata</taxon>
        <taxon>Enteropneusta</taxon>
        <taxon>Harrimaniidae</taxon>
        <taxon>Saccoglossus</taxon>
    </lineage>
</organism>
<gene>
    <name evidence="3" type="primary">LOC102805362</name>
</gene>
<dbReference type="GeneID" id="102805362"/>
<keyword evidence="2" id="KW-1185">Reference proteome</keyword>
<name>A0ABM0LX09_SACKO</name>
<evidence type="ECO:0000256" key="1">
    <source>
        <dbReference type="SAM" id="MobiDB-lite"/>
    </source>
</evidence>
<dbReference type="Proteomes" id="UP000694865">
    <property type="component" value="Unplaced"/>
</dbReference>
<feature type="region of interest" description="Disordered" evidence="1">
    <location>
        <begin position="38"/>
        <end position="110"/>
    </location>
</feature>
<protein>
    <submittedName>
        <fullName evidence="3">Histone H1-delta-like</fullName>
    </submittedName>
</protein>
<feature type="compositionally biased region" description="Basic residues" evidence="1">
    <location>
        <begin position="78"/>
        <end position="110"/>
    </location>
</feature>
<reference evidence="3" key="1">
    <citation type="submission" date="2025-08" db="UniProtKB">
        <authorList>
            <consortium name="RefSeq"/>
        </authorList>
    </citation>
    <scope>IDENTIFICATION</scope>
    <source>
        <tissue evidence="3">Testes</tissue>
    </source>
</reference>
<evidence type="ECO:0000313" key="3">
    <source>
        <dbReference type="RefSeq" id="XP_006812300.1"/>
    </source>
</evidence>
<accession>A0ABM0LX09</accession>